<reference evidence="2 3" key="1">
    <citation type="submission" date="2016-03" db="EMBL/GenBank/DDBJ databases">
        <title>EvidentialGene: Evidence-directed Construction of Genes on Genomes.</title>
        <authorList>
            <person name="Gilbert D.G."/>
            <person name="Choi J.-H."/>
            <person name="Mockaitis K."/>
            <person name="Colbourne J."/>
            <person name="Pfrender M."/>
        </authorList>
    </citation>
    <scope>NUCLEOTIDE SEQUENCE [LARGE SCALE GENOMIC DNA]</scope>
    <source>
        <strain evidence="2 3">Xinb3</strain>
        <tissue evidence="2">Complete organism</tissue>
    </source>
</reference>
<keyword evidence="3" id="KW-1185">Reference proteome</keyword>
<dbReference type="AlphaFoldDB" id="A0A164Z0P8"/>
<evidence type="ECO:0000256" key="1">
    <source>
        <dbReference type="SAM" id="MobiDB-lite"/>
    </source>
</evidence>
<sequence>MPGFLQTGLLPPVASLPNVEDVPLSPAVPLPPVADFPLPPALALLKELNEDPLVNQVNELEMYKHASLPALSQVNQLCNIMRNCNAYPTTMLAPPAPTDYYAAAPASYSITTPRAPAPMTSYVAPAPPSYPTPAPQAPATMPIYAAPAPPSYPATIPNAPAAMPSYVAPATSSYQAPTPQTPAAVRLLILIQMIYSVFADLHHPKDEGLVQTTKFQLELYTDFSKFGFKRINHRGLEKALQPGISQFNPFAVFLRMCDSAGYGIINYSTRHARCLVFAPKKIYIRNSEFYSFSASPIASLDYLTTNRPTTAFMTHSAPAPVHMTPSYDAVISSRSADSQTSNYAATTPRTAAPQAIPPK</sequence>
<feature type="region of interest" description="Disordered" evidence="1">
    <location>
        <begin position="338"/>
        <end position="359"/>
    </location>
</feature>
<organism evidence="2 3">
    <name type="scientific">Daphnia magna</name>
    <dbReference type="NCBI Taxonomy" id="35525"/>
    <lineage>
        <taxon>Eukaryota</taxon>
        <taxon>Metazoa</taxon>
        <taxon>Ecdysozoa</taxon>
        <taxon>Arthropoda</taxon>
        <taxon>Crustacea</taxon>
        <taxon>Branchiopoda</taxon>
        <taxon>Diplostraca</taxon>
        <taxon>Cladocera</taxon>
        <taxon>Anomopoda</taxon>
        <taxon>Daphniidae</taxon>
        <taxon>Daphnia</taxon>
    </lineage>
</organism>
<gene>
    <name evidence="2" type="ORF">APZ42_018572</name>
</gene>
<evidence type="ECO:0000313" key="3">
    <source>
        <dbReference type="Proteomes" id="UP000076858"/>
    </source>
</evidence>
<protein>
    <submittedName>
        <fullName evidence="2">Uncharacterized protein</fullName>
    </submittedName>
</protein>
<proteinExistence type="predicted"/>
<accession>A0A164Z0P8</accession>
<comment type="caution">
    <text evidence="2">The sequence shown here is derived from an EMBL/GenBank/DDBJ whole genome shotgun (WGS) entry which is preliminary data.</text>
</comment>
<dbReference type="OrthoDB" id="6382608at2759"/>
<dbReference type="Proteomes" id="UP000076858">
    <property type="component" value="Unassembled WGS sequence"/>
</dbReference>
<dbReference type="EMBL" id="LRGB01000848">
    <property type="protein sequence ID" value="KZS15810.1"/>
    <property type="molecule type" value="Genomic_DNA"/>
</dbReference>
<evidence type="ECO:0000313" key="2">
    <source>
        <dbReference type="EMBL" id="KZS15810.1"/>
    </source>
</evidence>
<feature type="compositionally biased region" description="Low complexity" evidence="1">
    <location>
        <begin position="344"/>
        <end position="359"/>
    </location>
</feature>
<name>A0A164Z0P8_9CRUS</name>